<comment type="caution">
    <text evidence="2">The sequence shown here is derived from an EMBL/GenBank/DDBJ whole genome shotgun (WGS) entry which is preliminary data.</text>
</comment>
<proteinExistence type="predicted"/>
<reference evidence="2 3" key="1">
    <citation type="submission" date="2019-06" db="EMBL/GenBank/DDBJ databases">
        <authorList>
            <person name="Broberg M."/>
        </authorList>
    </citation>
    <scope>NUCLEOTIDE SEQUENCE [LARGE SCALE GENOMIC DNA]</scope>
</reference>
<sequence length="677" mass="77354">MQKLAQYWNRCLQIAEDEKSEATEVIERLQIEMKGQSRKLEEAQLLLTQKEVQVNELESQNAELKEHDNGTSGQNAMLTEEVDELRKELSNSNTKISHLGEKCKTFKKKINEVLTEQQALYGQVESSFQAAVTELQQEKAKRETNIKEIGNALELCEKQREEMKREFDDIHARDQNEIYQGKQTISLLTNEIRAQHEGATAREKDLTENLRRQSDMQYQNGQEKLQNVESKVDLVLDACRQRLQKESENSAPISSISDKIDLVMDIIGSSPNQSQQKLFETIRSAIDPISQELENRIVTQISSRMIGEFSKYEGLEKTISKFAQAFQDELASIKQVISWQLEAKRIEQPSNTDYLHDTIVESLKDMRDGINYTRELCEGTRNVQHELNNVVGNALVSTTESERDRLTRKVEERDSKINDLWHQLVSLKDEYSARLEAIGAKNAAQEQTVVTQLLKENLHHISQSFQQEFERERQEFSEKMSQNEKANEVLRAQIQEAISTIVELKASGSPDSEKLEEQLQGEKYSVATLTHKIGNLQQEIQKSEMLRGEWHQGLKSVNTLRAKLEAAAQRIPKVEALASRLNGIARLNDVIHSTASFFEVEKQWIKTELSGRNEVEELHPGDQLSSRKIVISASQDPILKLNNLLFPSKLLPIPLVTLSLRPPLHQLAKNKSAGERL</sequence>
<feature type="coiled-coil region" evidence="1">
    <location>
        <begin position="12"/>
        <end position="102"/>
    </location>
</feature>
<accession>A0ABY6TSX5</accession>
<dbReference type="EMBL" id="CABFNS010000446">
    <property type="protein sequence ID" value="VUC21734.1"/>
    <property type="molecule type" value="Genomic_DNA"/>
</dbReference>
<organism evidence="2 3">
    <name type="scientific">Bionectria ochroleuca</name>
    <name type="common">Gliocladium roseum</name>
    <dbReference type="NCBI Taxonomy" id="29856"/>
    <lineage>
        <taxon>Eukaryota</taxon>
        <taxon>Fungi</taxon>
        <taxon>Dikarya</taxon>
        <taxon>Ascomycota</taxon>
        <taxon>Pezizomycotina</taxon>
        <taxon>Sordariomycetes</taxon>
        <taxon>Hypocreomycetidae</taxon>
        <taxon>Hypocreales</taxon>
        <taxon>Bionectriaceae</taxon>
        <taxon>Clonostachys</taxon>
    </lineage>
</organism>
<evidence type="ECO:0000313" key="3">
    <source>
        <dbReference type="Proteomes" id="UP000766486"/>
    </source>
</evidence>
<evidence type="ECO:0000256" key="1">
    <source>
        <dbReference type="SAM" id="Coils"/>
    </source>
</evidence>
<gene>
    <name evidence="2" type="ORF">CLO192961_LOCUS62316</name>
</gene>
<keyword evidence="1" id="KW-0175">Coiled coil</keyword>
<feature type="coiled-coil region" evidence="1">
    <location>
        <begin position="466"/>
        <end position="546"/>
    </location>
</feature>
<dbReference type="Proteomes" id="UP000766486">
    <property type="component" value="Unassembled WGS sequence"/>
</dbReference>
<feature type="coiled-coil region" evidence="1">
    <location>
        <begin position="146"/>
        <end position="173"/>
    </location>
</feature>
<protein>
    <submittedName>
        <fullName evidence="2">Uncharacterized protein</fullName>
    </submittedName>
</protein>
<evidence type="ECO:0000313" key="2">
    <source>
        <dbReference type="EMBL" id="VUC21734.1"/>
    </source>
</evidence>
<name>A0ABY6TSX5_BIOOC</name>
<keyword evidence="3" id="KW-1185">Reference proteome</keyword>